<evidence type="ECO:0000256" key="9">
    <source>
        <dbReference type="ARBA" id="ARBA00039733"/>
    </source>
</evidence>
<sequence length="470" mass="51659">MFDKIANIFRIPDLRKRVFFTLGLLAVYRLGGHIPTPGINADMLAQFFSQNAGSALGLVDLFSGGNLRKLTIFALGIMPYITASIIFQLLTVIYEPLAKLQKEGELGRRKITQWTRYVTVLLAIVQSFAIAMTLTNTTTGAPMVTISRGAFIPMCVLTLTTGTAFIMWLGEQITERGIGNGMSLLIFTGIVVGLPAGINELYVKASTNAWGGFTPVAILILIALMVGVVAFIIFVERSERRIPVQYAKRIVGRKMMGGQSTHLPLKVNSGGVMPVIFASSILSAPLLFSNMSFFGSPKLVDTSFFGPILRNLAPGEPWYVLLQAAAIIFFAYFYISIVFRPDDIADNMRKYGGFIPGIRPGRRTSDFINDVLTRITLVGAIYLIIITIIPTLLISGIHFNHLWLIGGAFDHLPTWMTNGLGVNFYFGGTSLLIVVGVATDTIQQIESQLIMRHYDGFSPKSGRIRGKRSW</sequence>
<evidence type="ECO:0000313" key="14">
    <source>
        <dbReference type="EMBL" id="SNT15531.1"/>
    </source>
</evidence>
<dbReference type="OrthoDB" id="9809248at2"/>
<dbReference type="InterPro" id="IPR002208">
    <property type="entry name" value="SecY/SEC61-alpha"/>
</dbReference>
<keyword evidence="4 10" id="KW-0812">Transmembrane</keyword>
<feature type="transmembrane region" description="Helical" evidence="10">
    <location>
        <begin position="146"/>
        <end position="169"/>
    </location>
</feature>
<dbReference type="GO" id="GO:0043952">
    <property type="term" value="P:protein transport by the Sec complex"/>
    <property type="evidence" value="ECO:0007669"/>
    <property type="project" value="UniProtKB-UniRule"/>
</dbReference>
<evidence type="ECO:0000256" key="11">
    <source>
        <dbReference type="RuleBase" id="RU000537"/>
    </source>
</evidence>
<feature type="transmembrane region" description="Helical" evidence="10">
    <location>
        <begin position="181"/>
        <end position="198"/>
    </location>
</feature>
<evidence type="ECO:0000256" key="4">
    <source>
        <dbReference type="ARBA" id="ARBA00022692"/>
    </source>
</evidence>
<dbReference type="HAMAP" id="MF_01465">
    <property type="entry name" value="SecY"/>
    <property type="match status" value="1"/>
</dbReference>
<keyword evidence="7 10" id="KW-0811">Translocation</keyword>
<evidence type="ECO:0000256" key="12">
    <source>
        <dbReference type="RuleBase" id="RU003484"/>
    </source>
</evidence>
<feature type="transmembrane region" description="Helical" evidence="10">
    <location>
        <begin position="70"/>
        <end position="94"/>
    </location>
</feature>
<dbReference type="InterPro" id="IPR023201">
    <property type="entry name" value="SecY_dom_sf"/>
</dbReference>
<dbReference type="InterPro" id="IPR026593">
    <property type="entry name" value="SecY"/>
</dbReference>
<protein>
    <recommendedName>
        <fullName evidence="9 10">Protein translocase subunit SecY</fullName>
    </recommendedName>
</protein>
<feature type="transmembrane region" description="Helical" evidence="10">
    <location>
        <begin position="422"/>
        <end position="442"/>
    </location>
</feature>
<organism evidence="14 15">
    <name type="scientific">Granulicella rosea</name>
    <dbReference type="NCBI Taxonomy" id="474952"/>
    <lineage>
        <taxon>Bacteria</taxon>
        <taxon>Pseudomonadati</taxon>
        <taxon>Acidobacteriota</taxon>
        <taxon>Terriglobia</taxon>
        <taxon>Terriglobales</taxon>
        <taxon>Acidobacteriaceae</taxon>
        <taxon>Granulicella</taxon>
    </lineage>
</organism>
<evidence type="ECO:0000256" key="2">
    <source>
        <dbReference type="ARBA" id="ARBA00005751"/>
    </source>
</evidence>
<dbReference type="RefSeq" id="WP_089409051.1">
    <property type="nucleotide sequence ID" value="NZ_FZOU01000004.1"/>
</dbReference>
<keyword evidence="15" id="KW-1185">Reference proteome</keyword>
<dbReference type="GO" id="GO:0065002">
    <property type="term" value="P:intracellular protein transmembrane transport"/>
    <property type="evidence" value="ECO:0007669"/>
    <property type="project" value="UniProtKB-UniRule"/>
</dbReference>
<comment type="subcellular location">
    <subcellularLocation>
        <location evidence="10">Cell membrane</location>
        <topology evidence="10">Multi-pass membrane protein</topology>
    </subcellularLocation>
    <subcellularLocation>
        <location evidence="1 12">Membrane</location>
        <topology evidence="1 12">Multi-pass membrane protein</topology>
    </subcellularLocation>
</comment>
<keyword evidence="6 10" id="KW-1133">Transmembrane helix</keyword>
<dbReference type="GO" id="GO:0005886">
    <property type="term" value="C:plasma membrane"/>
    <property type="evidence" value="ECO:0007669"/>
    <property type="project" value="UniProtKB-SubCell"/>
</dbReference>
<dbReference type="AlphaFoldDB" id="A0A239KBU0"/>
<evidence type="ECO:0000256" key="10">
    <source>
        <dbReference type="HAMAP-Rule" id="MF_01465"/>
    </source>
</evidence>
<dbReference type="NCBIfam" id="TIGR00967">
    <property type="entry name" value="3a0501s007"/>
    <property type="match status" value="1"/>
</dbReference>
<feature type="transmembrane region" description="Helical" evidence="10">
    <location>
        <begin position="371"/>
        <end position="394"/>
    </location>
</feature>
<feature type="transmembrane region" description="Helical" evidence="10">
    <location>
        <begin position="210"/>
        <end position="235"/>
    </location>
</feature>
<dbReference type="PROSITE" id="PS00755">
    <property type="entry name" value="SECY_1"/>
    <property type="match status" value="1"/>
</dbReference>
<dbReference type="GO" id="GO:0006605">
    <property type="term" value="P:protein targeting"/>
    <property type="evidence" value="ECO:0007669"/>
    <property type="project" value="UniProtKB-UniRule"/>
</dbReference>
<name>A0A239KBU0_9BACT</name>
<evidence type="ECO:0000256" key="5">
    <source>
        <dbReference type="ARBA" id="ARBA00022927"/>
    </source>
</evidence>
<dbReference type="Proteomes" id="UP000198356">
    <property type="component" value="Unassembled WGS sequence"/>
</dbReference>
<evidence type="ECO:0000256" key="3">
    <source>
        <dbReference type="ARBA" id="ARBA00022448"/>
    </source>
</evidence>
<dbReference type="FunFam" id="1.10.3370.10:FF:000001">
    <property type="entry name" value="Preprotein translocase subunit SecY"/>
    <property type="match status" value="1"/>
</dbReference>
<dbReference type="SUPFAM" id="SSF103491">
    <property type="entry name" value="Preprotein translocase SecY subunit"/>
    <property type="match status" value="1"/>
</dbReference>
<feature type="transmembrane region" description="Helical" evidence="10">
    <location>
        <begin position="263"/>
        <end position="288"/>
    </location>
</feature>
<dbReference type="Gene3D" id="1.10.3370.10">
    <property type="entry name" value="SecY subunit domain"/>
    <property type="match status" value="1"/>
</dbReference>
<keyword evidence="10" id="KW-1003">Cell membrane</keyword>
<comment type="caution">
    <text evidence="10">Lacks conserved residue(s) required for the propagation of feature annotation.</text>
</comment>
<dbReference type="PANTHER" id="PTHR10906">
    <property type="entry name" value="SECY/SEC61-ALPHA FAMILY MEMBER"/>
    <property type="match status" value="1"/>
</dbReference>
<evidence type="ECO:0000256" key="7">
    <source>
        <dbReference type="ARBA" id="ARBA00023010"/>
    </source>
</evidence>
<evidence type="ECO:0000256" key="1">
    <source>
        <dbReference type="ARBA" id="ARBA00004141"/>
    </source>
</evidence>
<dbReference type="Pfam" id="PF00344">
    <property type="entry name" value="SecY"/>
    <property type="match status" value="1"/>
</dbReference>
<evidence type="ECO:0000256" key="8">
    <source>
        <dbReference type="ARBA" id="ARBA00023136"/>
    </source>
</evidence>
<dbReference type="InterPro" id="IPR030659">
    <property type="entry name" value="SecY_CS"/>
</dbReference>
<keyword evidence="5 10" id="KW-0653">Protein transport</keyword>
<dbReference type="PRINTS" id="PR00303">
    <property type="entry name" value="SECYTRNLCASE"/>
</dbReference>
<evidence type="ECO:0000313" key="15">
    <source>
        <dbReference type="Proteomes" id="UP000198356"/>
    </source>
</evidence>
<gene>
    <name evidence="10" type="primary">secY</name>
    <name evidence="14" type="ORF">SAMN05421770_104429</name>
</gene>
<feature type="transmembrane region" description="Helical" evidence="10">
    <location>
        <begin position="318"/>
        <end position="339"/>
    </location>
</feature>
<evidence type="ECO:0000256" key="6">
    <source>
        <dbReference type="ARBA" id="ARBA00022989"/>
    </source>
</evidence>
<comment type="function">
    <text evidence="10 11">The central subunit of the protein translocation channel SecYEG. Consists of two halves formed by TMs 1-5 and 6-10. These two domains form a lateral gate at the front which open onto the bilayer between TMs 2 and 7, and are clamped together by SecE at the back. The channel is closed by both a pore ring composed of hydrophobic SecY resides and a short helix (helix 2A) on the extracellular side of the membrane which forms a plug. The plug probably moves laterally to allow the channel to open. The ring and the pore may move independently.</text>
</comment>
<keyword evidence="8 10" id="KW-0472">Membrane</keyword>
<dbReference type="PIRSF" id="PIRSF004557">
    <property type="entry name" value="SecY"/>
    <property type="match status" value="1"/>
</dbReference>
<comment type="subunit">
    <text evidence="10">Component of the Sec protein translocase complex. Heterotrimer consisting of SecY, SecE and SecG subunits. The heterotrimers can form oligomers, although 1 heterotrimer is thought to be able to translocate proteins. Interacts with the ribosome. Interacts with SecDF, and other proteins may be involved. Interacts with SecA.</text>
</comment>
<accession>A0A239KBU0</accession>
<feature type="transmembrane region" description="Helical" evidence="10">
    <location>
        <begin position="114"/>
        <end position="134"/>
    </location>
</feature>
<proteinExistence type="inferred from homology"/>
<keyword evidence="3 10" id="KW-0813">Transport</keyword>
<reference evidence="14 15" key="1">
    <citation type="submission" date="2017-06" db="EMBL/GenBank/DDBJ databases">
        <authorList>
            <person name="Kim H.J."/>
            <person name="Triplett B.A."/>
        </authorList>
    </citation>
    <scope>NUCLEOTIDE SEQUENCE [LARGE SCALE GENOMIC DNA]</scope>
    <source>
        <strain evidence="14 15">DSM 18704</strain>
    </source>
</reference>
<dbReference type="PROSITE" id="PS00756">
    <property type="entry name" value="SECY_2"/>
    <property type="match status" value="1"/>
</dbReference>
<dbReference type="EMBL" id="FZOU01000004">
    <property type="protein sequence ID" value="SNT15531.1"/>
    <property type="molecule type" value="Genomic_DNA"/>
</dbReference>
<comment type="similarity">
    <text evidence="2 10 13">Belongs to the SecY/SEC61-alpha family.</text>
</comment>
<evidence type="ECO:0000256" key="13">
    <source>
        <dbReference type="RuleBase" id="RU004349"/>
    </source>
</evidence>